<feature type="domain" description="C2H2-type" evidence="9">
    <location>
        <begin position="1171"/>
        <end position="1198"/>
    </location>
</feature>
<dbReference type="PANTHER" id="PTHR16515">
    <property type="entry name" value="PR DOMAIN ZINC FINGER PROTEIN"/>
    <property type="match status" value="1"/>
</dbReference>
<keyword evidence="5" id="KW-0862">Zinc</keyword>
<comment type="subcellular location">
    <subcellularLocation>
        <location evidence="1">Nucleus</location>
    </subcellularLocation>
</comment>
<dbReference type="GO" id="GO:0003677">
    <property type="term" value="F:DNA binding"/>
    <property type="evidence" value="ECO:0007669"/>
    <property type="project" value="UniProtKB-KW"/>
</dbReference>
<dbReference type="SMART" id="SM00355">
    <property type="entry name" value="ZnF_C2H2"/>
    <property type="match status" value="33"/>
</dbReference>
<evidence type="ECO:0000256" key="7">
    <source>
        <dbReference type="ARBA" id="ARBA00023242"/>
    </source>
</evidence>
<dbReference type="PANTHER" id="PTHR16515:SF49">
    <property type="entry name" value="GASTRULA ZINC FINGER PROTEIN XLCGF49.1-LIKE-RELATED"/>
    <property type="match status" value="1"/>
</dbReference>
<feature type="domain" description="C2H2-type" evidence="9">
    <location>
        <begin position="159"/>
        <end position="187"/>
    </location>
</feature>
<evidence type="ECO:0000256" key="2">
    <source>
        <dbReference type="ARBA" id="ARBA00022723"/>
    </source>
</evidence>
<feature type="domain" description="C2H2-type" evidence="9">
    <location>
        <begin position="883"/>
        <end position="910"/>
    </location>
</feature>
<feature type="domain" description="C2H2-type" evidence="9">
    <location>
        <begin position="1116"/>
        <end position="1143"/>
    </location>
</feature>
<dbReference type="GO" id="GO:0008270">
    <property type="term" value="F:zinc ion binding"/>
    <property type="evidence" value="ECO:0007669"/>
    <property type="project" value="UniProtKB-KW"/>
</dbReference>
<dbReference type="Gene3D" id="3.30.160.60">
    <property type="entry name" value="Classic Zinc Finger"/>
    <property type="match status" value="18"/>
</dbReference>
<dbReference type="InterPro" id="IPR050331">
    <property type="entry name" value="Zinc_finger"/>
</dbReference>
<feature type="domain" description="C2H2-type" evidence="9">
    <location>
        <begin position="855"/>
        <end position="884"/>
    </location>
</feature>
<feature type="domain" description="C2H2-type" evidence="9">
    <location>
        <begin position="336"/>
        <end position="364"/>
    </location>
</feature>
<dbReference type="FunFam" id="3.30.160.60:FF:000446">
    <property type="entry name" value="Zinc finger protein"/>
    <property type="match status" value="2"/>
</dbReference>
<feature type="domain" description="C2H2-type" evidence="9">
    <location>
        <begin position="251"/>
        <end position="280"/>
    </location>
</feature>
<feature type="domain" description="C2H2-type" evidence="9">
    <location>
        <begin position="1199"/>
        <end position="1227"/>
    </location>
</feature>
<keyword evidence="11" id="KW-1185">Reference proteome</keyword>
<evidence type="ECO:0000256" key="3">
    <source>
        <dbReference type="ARBA" id="ARBA00022737"/>
    </source>
</evidence>
<feature type="domain" description="C2H2-type" evidence="9">
    <location>
        <begin position="675"/>
        <end position="703"/>
    </location>
</feature>
<feature type="domain" description="C2H2-type" evidence="9">
    <location>
        <begin position="224"/>
        <end position="252"/>
    </location>
</feature>
<keyword evidence="7" id="KW-0539">Nucleus</keyword>
<evidence type="ECO:0000313" key="11">
    <source>
        <dbReference type="Proteomes" id="UP000792457"/>
    </source>
</evidence>
<dbReference type="PROSITE" id="PS00028">
    <property type="entry name" value="ZINC_FINGER_C2H2_1"/>
    <property type="match status" value="21"/>
</dbReference>
<evidence type="ECO:0000313" key="10">
    <source>
        <dbReference type="EMBL" id="KAG8237965.1"/>
    </source>
</evidence>
<dbReference type="OrthoDB" id="6077919at2759"/>
<feature type="domain" description="C2H2-type" evidence="9">
    <location>
        <begin position="828"/>
        <end position="856"/>
    </location>
</feature>
<name>A0A8K0P6N2_LADFU</name>
<comment type="caution">
    <text evidence="10">The sequence shown here is derived from an EMBL/GenBank/DDBJ whole genome shotgun (WGS) entry which is preliminary data.</text>
</comment>
<feature type="domain" description="C2H2-type" evidence="9">
    <location>
        <begin position="940"/>
        <end position="968"/>
    </location>
</feature>
<feature type="domain" description="C2H2-type" evidence="9">
    <location>
        <begin position="618"/>
        <end position="646"/>
    </location>
</feature>
<feature type="domain" description="C2H2-type" evidence="9">
    <location>
        <begin position="533"/>
        <end position="562"/>
    </location>
</feature>
<evidence type="ECO:0000256" key="6">
    <source>
        <dbReference type="ARBA" id="ARBA00023125"/>
    </source>
</evidence>
<dbReference type="InterPro" id="IPR036236">
    <property type="entry name" value="Znf_C2H2_sf"/>
</dbReference>
<dbReference type="SUPFAM" id="SSF57667">
    <property type="entry name" value="beta-beta-alpha zinc fingers"/>
    <property type="match status" value="16"/>
</dbReference>
<keyword evidence="2" id="KW-0479">Metal-binding</keyword>
<evidence type="ECO:0000256" key="4">
    <source>
        <dbReference type="ARBA" id="ARBA00022771"/>
    </source>
</evidence>
<evidence type="ECO:0000259" key="9">
    <source>
        <dbReference type="PROSITE" id="PS50157"/>
    </source>
</evidence>
<reference evidence="10" key="2">
    <citation type="submission" date="2017-10" db="EMBL/GenBank/DDBJ databases">
        <title>Ladona fulva Genome sequencing and assembly.</title>
        <authorList>
            <person name="Murali S."/>
            <person name="Richards S."/>
            <person name="Bandaranaike D."/>
            <person name="Bellair M."/>
            <person name="Blankenburg K."/>
            <person name="Chao H."/>
            <person name="Dinh H."/>
            <person name="Doddapaneni H."/>
            <person name="Dugan-Rocha S."/>
            <person name="Elkadiri S."/>
            <person name="Gnanaolivu R."/>
            <person name="Hernandez B."/>
            <person name="Skinner E."/>
            <person name="Javaid M."/>
            <person name="Lee S."/>
            <person name="Li M."/>
            <person name="Ming W."/>
            <person name="Munidasa M."/>
            <person name="Muniz J."/>
            <person name="Nguyen L."/>
            <person name="Hughes D."/>
            <person name="Osuji N."/>
            <person name="Pu L.-L."/>
            <person name="Puazo M."/>
            <person name="Qu C."/>
            <person name="Quiroz J."/>
            <person name="Raj R."/>
            <person name="Weissenberger G."/>
            <person name="Xin Y."/>
            <person name="Zou X."/>
            <person name="Han Y."/>
            <person name="Worley K."/>
            <person name="Muzny D."/>
            <person name="Gibbs R."/>
        </authorList>
    </citation>
    <scope>NUCLEOTIDE SEQUENCE</scope>
    <source>
        <strain evidence="10">Sampled in the wild</strain>
    </source>
</reference>
<dbReference type="Proteomes" id="UP000792457">
    <property type="component" value="Unassembled WGS sequence"/>
</dbReference>
<evidence type="ECO:0000256" key="8">
    <source>
        <dbReference type="PROSITE-ProRule" id="PRU00042"/>
    </source>
</evidence>
<reference evidence="10" key="1">
    <citation type="submission" date="2013-04" db="EMBL/GenBank/DDBJ databases">
        <authorList>
            <person name="Qu J."/>
            <person name="Murali S.C."/>
            <person name="Bandaranaike D."/>
            <person name="Bellair M."/>
            <person name="Blankenburg K."/>
            <person name="Chao H."/>
            <person name="Dinh H."/>
            <person name="Doddapaneni H."/>
            <person name="Downs B."/>
            <person name="Dugan-Rocha S."/>
            <person name="Elkadiri S."/>
            <person name="Gnanaolivu R.D."/>
            <person name="Hernandez B."/>
            <person name="Javaid M."/>
            <person name="Jayaseelan J.C."/>
            <person name="Lee S."/>
            <person name="Li M."/>
            <person name="Ming W."/>
            <person name="Munidasa M."/>
            <person name="Muniz J."/>
            <person name="Nguyen L."/>
            <person name="Ongeri F."/>
            <person name="Osuji N."/>
            <person name="Pu L.-L."/>
            <person name="Puazo M."/>
            <person name="Qu C."/>
            <person name="Quiroz J."/>
            <person name="Raj R."/>
            <person name="Weissenberger G."/>
            <person name="Xin Y."/>
            <person name="Zou X."/>
            <person name="Han Y."/>
            <person name="Richards S."/>
            <person name="Worley K."/>
            <person name="Muzny D."/>
            <person name="Gibbs R."/>
        </authorList>
    </citation>
    <scope>NUCLEOTIDE SEQUENCE</scope>
    <source>
        <strain evidence="10">Sampled in the wild</strain>
    </source>
</reference>
<dbReference type="Pfam" id="PF00096">
    <property type="entry name" value="zf-C2H2"/>
    <property type="match status" value="5"/>
</dbReference>
<feature type="domain" description="C2H2-type" evidence="9">
    <location>
        <begin position="1087"/>
        <end position="1115"/>
    </location>
</feature>
<feature type="domain" description="C2H2-type" evidence="9">
    <location>
        <begin position="647"/>
        <end position="674"/>
    </location>
</feature>
<organism evidence="10 11">
    <name type="scientific">Ladona fulva</name>
    <name type="common">Scarce chaser dragonfly</name>
    <name type="synonym">Libellula fulva</name>
    <dbReference type="NCBI Taxonomy" id="123851"/>
    <lineage>
        <taxon>Eukaryota</taxon>
        <taxon>Metazoa</taxon>
        <taxon>Ecdysozoa</taxon>
        <taxon>Arthropoda</taxon>
        <taxon>Hexapoda</taxon>
        <taxon>Insecta</taxon>
        <taxon>Pterygota</taxon>
        <taxon>Palaeoptera</taxon>
        <taxon>Odonata</taxon>
        <taxon>Epiprocta</taxon>
        <taxon>Anisoptera</taxon>
        <taxon>Libelluloidea</taxon>
        <taxon>Libellulidae</taxon>
        <taxon>Ladona</taxon>
    </lineage>
</organism>
<dbReference type="EMBL" id="KZ309255">
    <property type="protein sequence ID" value="KAG8237965.1"/>
    <property type="molecule type" value="Genomic_DNA"/>
</dbReference>
<feature type="domain" description="C2H2-type" evidence="9">
    <location>
        <begin position="997"/>
        <end position="1025"/>
    </location>
</feature>
<feature type="domain" description="C2H2-type" evidence="9">
    <location>
        <begin position="308"/>
        <end position="335"/>
    </location>
</feature>
<keyword evidence="3" id="KW-0677">Repeat</keyword>
<gene>
    <name evidence="10" type="ORF">J437_LFUL019048</name>
</gene>
<keyword evidence="4 8" id="KW-0863">Zinc-finger</keyword>
<feature type="domain" description="C2H2-type" evidence="9">
    <location>
        <begin position="1228"/>
        <end position="1255"/>
    </location>
</feature>
<feature type="domain" description="C2H2-type" evidence="9">
    <location>
        <begin position="1256"/>
        <end position="1284"/>
    </location>
</feature>
<accession>A0A8K0P6N2</accession>
<feature type="domain" description="C2H2-type" evidence="9">
    <location>
        <begin position="365"/>
        <end position="392"/>
    </location>
</feature>
<keyword evidence="6" id="KW-0238">DNA-binding</keyword>
<feature type="domain" description="C2H2-type" evidence="9">
    <location>
        <begin position="969"/>
        <end position="996"/>
    </location>
</feature>
<dbReference type="GO" id="GO:0010468">
    <property type="term" value="P:regulation of gene expression"/>
    <property type="evidence" value="ECO:0007669"/>
    <property type="project" value="TreeGrafter"/>
</dbReference>
<dbReference type="FunFam" id="3.30.160.60:FF:000340">
    <property type="entry name" value="zinc finger protein 473 isoform X1"/>
    <property type="match status" value="2"/>
</dbReference>
<sequence>MLLEDLKSPQLGHAIAADEIRVAIVPGNLKKRYTRRVIDEKRAKFAHENIECAGNHKSIIERAATLDVRKIFSEDYKVTEKKVLKGLERNSVVLAIVCGAKSLSGYHDNVIQNAIIPEMKQENPLELNLHQCDVCRGVFLGAGDLIEHKHLFHEVKDGFRCGKCHRLFKSAMNLERHVDKYSFGCKSKVGANFKGEGENYVHVTSSSAPESPKTSEGVNKDSRYCCDKCDSCFGSRKAMKTHLKQTHCSEFTCVCGVCNRGFVSRPDLELHKRVHTKEYSCKGCKSEFLTLANFKRHLRFCQGKTPRHKCQICGREISRKCNLLLHLRTHSLVKKFKCHLCPKKYHRSFHLYTHIRSIHLKQRPHECGICQRSFSCRRNLVVHLSLHSDERPYACSFCYKKFKTQNVKRLHEIRVHNMIKPQKVNIIVDEKNLFHEFSDCFRCGKCYRLFKSAKRLERHVEKYSFGCKSKVEAIFKGKCENYVRVMSSSAPESPKTSEGVNKDAEFCCDKCDSCFRSRIALKTHLKQTHSATFPCICGVCNRGFLSRIDLELHKHVHVKEYSCEMCKMQFLTMENYKVHLRLCHGKSSAFKCQICGREAYTKGNFNLHLDTHSLVKKFECRVCHTKHNDVSRLNAHMRSVHLKQKPHKCDVCQRGFSFRSHLVVHFAVHSDARPFKCSVCDKTFKTKIGRRIHERKVHKFAKYEKVNAKSLSGIRDNRIIPEMKQEYTLESNLHQCNVCRAVFLSAGDLIDHKHLFHKFSDGFRCGKCYRLFKSPKRLERHVEKYSFACKSKVGATFRGEFDNSASVTSSVAPESPKTSEGVNKDTEFCCDKCDSCFGSRFTLKTHLKQTHSAMFPCICGVCNLGFASRQELELHKHVHQKEYSCEDCKTEFLTVRNLKRHLRYCQGRAHIHKCQICGKEASQKCNLRLHLQTHSLVKKFECNICHKKQNYMHQLYDHMRYVHPKQKPHKCGICRKSFSVKKSLVVHLTKHSDERPFRCSACDKTFKTKGVRRDHEKRVHKLIKPQKVNIIVDEKRLERHVEKYSFACKSKVEAIFKGKCENYVRVMSSSASENPKTSEGVNKDAEFCCDKCDSCFGSRITLKTHLKQTHSATLACVCGVCNRGFPSWQELELHKCIHTKEYSCKDCKTEFLTVRNLKRHLSYCQGRAGVHKCQICGREVYTKLNFNLHLETHSLVKKFECRVCHTKHKDVSRLNAHMRSVHLKQKPHKCDVCQRAFSSRSHLVVHFAVHSDARPFKCSVCDKTFKIKIGRRVHERRVHKFAKYEKVNLIVDERILEEIRHSK</sequence>
<feature type="domain" description="C2H2-type" evidence="9">
    <location>
        <begin position="506"/>
        <end position="534"/>
    </location>
</feature>
<evidence type="ECO:0000256" key="5">
    <source>
        <dbReference type="ARBA" id="ARBA00022833"/>
    </source>
</evidence>
<feature type="domain" description="C2H2-type" evidence="9">
    <location>
        <begin position="279"/>
        <end position="306"/>
    </location>
</feature>
<protein>
    <recommendedName>
        <fullName evidence="9">C2H2-type domain-containing protein</fullName>
    </recommendedName>
</protein>
<feature type="domain" description="C2H2-type" evidence="9">
    <location>
        <begin position="561"/>
        <end position="589"/>
    </location>
</feature>
<dbReference type="PROSITE" id="PS50157">
    <property type="entry name" value="ZINC_FINGER_C2H2_2"/>
    <property type="match status" value="28"/>
</dbReference>
<evidence type="ECO:0000256" key="1">
    <source>
        <dbReference type="ARBA" id="ARBA00004123"/>
    </source>
</evidence>
<dbReference type="GO" id="GO:0005634">
    <property type="term" value="C:nucleus"/>
    <property type="evidence" value="ECO:0007669"/>
    <property type="project" value="UniProtKB-SubCell"/>
</dbReference>
<feature type="domain" description="C2H2-type" evidence="9">
    <location>
        <begin position="393"/>
        <end position="421"/>
    </location>
</feature>
<dbReference type="InterPro" id="IPR013087">
    <property type="entry name" value="Znf_C2H2_type"/>
</dbReference>
<feature type="domain" description="C2H2-type" evidence="9">
    <location>
        <begin position="912"/>
        <end position="939"/>
    </location>
</feature>
<feature type="domain" description="C2H2-type" evidence="9">
    <location>
        <begin position="590"/>
        <end position="617"/>
    </location>
</feature>
<proteinExistence type="predicted"/>